<organism evidence="8 9">
    <name type="scientific">Xenotaenia resolanae</name>
    <dbReference type="NCBI Taxonomy" id="208358"/>
    <lineage>
        <taxon>Eukaryota</taxon>
        <taxon>Metazoa</taxon>
        <taxon>Chordata</taxon>
        <taxon>Craniata</taxon>
        <taxon>Vertebrata</taxon>
        <taxon>Euteleostomi</taxon>
        <taxon>Actinopterygii</taxon>
        <taxon>Neopterygii</taxon>
        <taxon>Teleostei</taxon>
        <taxon>Neoteleostei</taxon>
        <taxon>Acanthomorphata</taxon>
        <taxon>Ovalentaria</taxon>
        <taxon>Atherinomorphae</taxon>
        <taxon>Cyprinodontiformes</taxon>
        <taxon>Goodeidae</taxon>
        <taxon>Xenotaenia</taxon>
    </lineage>
</organism>
<dbReference type="InterPro" id="IPR013083">
    <property type="entry name" value="Znf_RING/FYVE/PHD"/>
</dbReference>
<evidence type="ECO:0000256" key="2">
    <source>
        <dbReference type="ARBA" id="ARBA00022771"/>
    </source>
</evidence>
<dbReference type="PROSITE" id="PS50089">
    <property type="entry name" value="ZF_RING_2"/>
    <property type="match status" value="1"/>
</dbReference>
<gene>
    <name evidence="8" type="ORF">XENORESO_011427</name>
</gene>
<feature type="domain" description="PHD-type" evidence="6">
    <location>
        <begin position="103"/>
        <end position="153"/>
    </location>
</feature>
<dbReference type="SMART" id="SM00184">
    <property type="entry name" value="RING"/>
    <property type="match status" value="2"/>
</dbReference>
<sequence length="276" mass="31104">MNKPVALNAAEGQSADARSDSDKCYICLSPFEKQTVGFLEKCPHLFCFECIYQWSQTANTCPVDRISFAYILQRRCPGGDNQKKIKVATRRMDDETQEDWRSIVICEECGRSGHRDRLLVCRHCDSGYHMDCLTQPLNTVPEGDWMCPECVVASQNTEGFLAEEEDISDGEVTDLLADMDQTPSTSSRLRASTVNHPNNFTERRRSVRIQSRGESRSPYQRPQTSWHVPKYLIRASRPAVTTGGSVNLPGVKCFSDSKKSTRTLHTCCGKMLSFAK</sequence>
<evidence type="ECO:0000313" key="9">
    <source>
        <dbReference type="Proteomes" id="UP001444071"/>
    </source>
</evidence>
<dbReference type="Pfam" id="PF13639">
    <property type="entry name" value="zf-RING_2"/>
    <property type="match status" value="1"/>
</dbReference>
<evidence type="ECO:0000259" key="7">
    <source>
        <dbReference type="PROSITE" id="PS50089"/>
    </source>
</evidence>
<dbReference type="PROSITE" id="PS01359">
    <property type="entry name" value="ZF_PHD_1"/>
    <property type="match status" value="1"/>
</dbReference>
<dbReference type="SUPFAM" id="SSF57903">
    <property type="entry name" value="FYVE/PHD zinc finger"/>
    <property type="match status" value="1"/>
</dbReference>
<feature type="region of interest" description="Disordered" evidence="5">
    <location>
        <begin position="200"/>
        <end position="223"/>
    </location>
</feature>
<dbReference type="Pfam" id="PF00628">
    <property type="entry name" value="PHD"/>
    <property type="match status" value="1"/>
</dbReference>
<dbReference type="Proteomes" id="UP001444071">
    <property type="component" value="Unassembled WGS sequence"/>
</dbReference>
<evidence type="ECO:0000256" key="5">
    <source>
        <dbReference type="SAM" id="MobiDB-lite"/>
    </source>
</evidence>
<dbReference type="InterPro" id="IPR011011">
    <property type="entry name" value="Znf_FYVE_PHD"/>
</dbReference>
<comment type="caution">
    <text evidence="8">The sequence shown here is derived from an EMBL/GenBank/DDBJ whole genome shotgun (WGS) entry which is preliminary data.</text>
</comment>
<evidence type="ECO:0000313" key="8">
    <source>
        <dbReference type="EMBL" id="MEQ2270668.1"/>
    </source>
</evidence>
<keyword evidence="9" id="KW-1185">Reference proteome</keyword>
<dbReference type="PROSITE" id="PS00518">
    <property type="entry name" value="ZF_RING_1"/>
    <property type="match status" value="1"/>
</dbReference>
<dbReference type="PROSITE" id="PS50016">
    <property type="entry name" value="ZF_PHD_2"/>
    <property type="match status" value="1"/>
</dbReference>
<dbReference type="InterPro" id="IPR017907">
    <property type="entry name" value="Znf_RING_CS"/>
</dbReference>
<dbReference type="PANTHER" id="PTHR12618">
    <property type="entry name" value="PHD AND RING FINGER DOMAIN-CONTAINING PROTEIN 1"/>
    <property type="match status" value="1"/>
</dbReference>
<dbReference type="Gene3D" id="3.30.40.10">
    <property type="entry name" value="Zinc/RING finger domain, C3HC4 (zinc finger)"/>
    <property type="match status" value="2"/>
</dbReference>
<dbReference type="PANTHER" id="PTHR12618:SF20">
    <property type="entry name" value="PHD AND RING FINGER DOMAIN-CONTAINING PROTEIN 1"/>
    <property type="match status" value="1"/>
</dbReference>
<dbReference type="InterPro" id="IPR019786">
    <property type="entry name" value="Zinc_finger_PHD-type_CS"/>
</dbReference>
<accession>A0ABV0WP62</accession>
<reference evidence="8 9" key="1">
    <citation type="submission" date="2021-06" db="EMBL/GenBank/DDBJ databases">
        <authorList>
            <person name="Palmer J.M."/>
        </authorList>
    </citation>
    <scope>NUCLEOTIDE SEQUENCE [LARGE SCALE GENOMIC DNA]</scope>
    <source>
        <strain evidence="8 9">XR_2019</strain>
        <tissue evidence="8">Muscle</tissue>
    </source>
</reference>
<protein>
    <recommendedName>
        <fullName evidence="10">PHD and RING finger domain-containing protein 1</fullName>
    </recommendedName>
</protein>
<keyword evidence="1" id="KW-0479">Metal-binding</keyword>
<name>A0ABV0WP62_9TELE</name>
<dbReference type="SMART" id="SM00249">
    <property type="entry name" value="PHD"/>
    <property type="match status" value="1"/>
</dbReference>
<evidence type="ECO:0000256" key="4">
    <source>
        <dbReference type="PROSITE-ProRule" id="PRU00175"/>
    </source>
</evidence>
<dbReference type="InterPro" id="IPR047157">
    <property type="entry name" value="PHRF1/Atg35"/>
</dbReference>
<evidence type="ECO:0000256" key="3">
    <source>
        <dbReference type="ARBA" id="ARBA00022833"/>
    </source>
</evidence>
<feature type="domain" description="RING-type" evidence="7">
    <location>
        <begin position="24"/>
        <end position="65"/>
    </location>
</feature>
<evidence type="ECO:0008006" key="10">
    <source>
        <dbReference type="Google" id="ProtNLM"/>
    </source>
</evidence>
<evidence type="ECO:0000259" key="6">
    <source>
        <dbReference type="PROSITE" id="PS50016"/>
    </source>
</evidence>
<dbReference type="SUPFAM" id="SSF57850">
    <property type="entry name" value="RING/U-box"/>
    <property type="match status" value="1"/>
</dbReference>
<dbReference type="EMBL" id="JAHRIM010060298">
    <property type="protein sequence ID" value="MEQ2270668.1"/>
    <property type="molecule type" value="Genomic_DNA"/>
</dbReference>
<evidence type="ECO:0000256" key="1">
    <source>
        <dbReference type="ARBA" id="ARBA00022723"/>
    </source>
</evidence>
<dbReference type="InterPro" id="IPR001841">
    <property type="entry name" value="Znf_RING"/>
</dbReference>
<dbReference type="InterPro" id="IPR001965">
    <property type="entry name" value="Znf_PHD"/>
</dbReference>
<dbReference type="InterPro" id="IPR019787">
    <property type="entry name" value="Znf_PHD-finger"/>
</dbReference>
<proteinExistence type="predicted"/>
<keyword evidence="3" id="KW-0862">Zinc</keyword>
<keyword evidence="2 4" id="KW-0863">Zinc-finger</keyword>